<evidence type="ECO:0000259" key="5">
    <source>
        <dbReference type="PROSITE" id="PS50893"/>
    </source>
</evidence>
<dbReference type="InterPro" id="IPR003439">
    <property type="entry name" value="ABC_transporter-like_ATP-bd"/>
</dbReference>
<dbReference type="Pfam" id="PF00005">
    <property type="entry name" value="ABC_tran"/>
    <property type="match status" value="1"/>
</dbReference>
<evidence type="ECO:0000313" key="6">
    <source>
        <dbReference type="EMBL" id="BBA92778.1"/>
    </source>
</evidence>
<gene>
    <name evidence="6" type="ORF">SR187_5865</name>
</gene>
<dbReference type="PROSITE" id="PS50893">
    <property type="entry name" value="ABC_TRANSPORTER_2"/>
    <property type="match status" value="1"/>
</dbReference>
<dbReference type="PANTHER" id="PTHR43335:SF8">
    <property type="entry name" value="ABC TRANSPORTER, ATP-BINDING PROTEIN"/>
    <property type="match status" value="1"/>
</dbReference>
<dbReference type="AlphaFoldDB" id="A0A2Z5U406"/>
<organism evidence="6 7">
    <name type="scientific">Streptococcus ruminantium</name>
    <dbReference type="NCBI Taxonomy" id="1917441"/>
    <lineage>
        <taxon>Bacteria</taxon>
        <taxon>Bacillati</taxon>
        <taxon>Bacillota</taxon>
        <taxon>Bacilli</taxon>
        <taxon>Lactobacillales</taxon>
        <taxon>Streptococcaceae</taxon>
        <taxon>Streptococcus</taxon>
    </lineage>
</organism>
<keyword evidence="2" id="KW-0813">Transport</keyword>
<proteinExistence type="inferred from homology"/>
<keyword evidence="3" id="KW-0547">Nucleotide-binding</keyword>
<dbReference type="Gene3D" id="3.40.50.300">
    <property type="entry name" value="P-loop containing nucleotide triphosphate hydrolases"/>
    <property type="match status" value="1"/>
</dbReference>
<dbReference type="InterPro" id="IPR027417">
    <property type="entry name" value="P-loop_NTPase"/>
</dbReference>
<dbReference type="GO" id="GO:0005524">
    <property type="term" value="F:ATP binding"/>
    <property type="evidence" value="ECO:0007669"/>
    <property type="project" value="UniProtKB-KW"/>
</dbReference>
<protein>
    <submittedName>
        <fullName evidence="6">ABC transporter</fullName>
    </submittedName>
</protein>
<comment type="similarity">
    <text evidence="1">Belongs to the ABC transporter superfamily.</text>
</comment>
<dbReference type="SUPFAM" id="SSF52540">
    <property type="entry name" value="P-loop containing nucleoside triphosphate hydrolases"/>
    <property type="match status" value="1"/>
</dbReference>
<evidence type="ECO:0000256" key="4">
    <source>
        <dbReference type="ARBA" id="ARBA00022840"/>
    </source>
</evidence>
<name>A0A2Z5U406_9STRE</name>
<dbReference type="GO" id="GO:0016887">
    <property type="term" value="F:ATP hydrolysis activity"/>
    <property type="evidence" value="ECO:0007669"/>
    <property type="project" value="InterPro"/>
</dbReference>
<evidence type="ECO:0000256" key="2">
    <source>
        <dbReference type="ARBA" id="ARBA00022448"/>
    </source>
</evidence>
<accession>A0A2Z5U406</accession>
<dbReference type="GeneID" id="52229715"/>
<dbReference type="RefSeq" id="WP_120171800.1">
    <property type="nucleotide sequence ID" value="NZ_AP018400.1"/>
</dbReference>
<dbReference type="EMBL" id="AP018400">
    <property type="protein sequence ID" value="BBA92778.1"/>
    <property type="molecule type" value="Genomic_DNA"/>
</dbReference>
<dbReference type="InterPro" id="IPR003593">
    <property type="entry name" value="AAA+_ATPase"/>
</dbReference>
<sequence>MDIHLNHISKKYGDRIILKDVTIRIPSGKIYGFIGANGAGKTTTMKILTGLLPATKGNVYFDGVSLKDLKNQESTFGAFISTPSYYKNLTAYENLAIIQEVLKKPKEEIDRVLNLVGLSEACNRVVSSFSFGMKQRLGLAFAFLNDPDILVLDEPTNGLDPKGIVEIRELLYRLAKEEGKTIFISSHHISEIETIADMVGIIHDGELIFEGPLSELYNKRESSYHLEVANPYVLKNVLKARNISFVRKETHFEIKTSKQDIPVLIKEIVQEGVDILEVSPNKNLERIFLDLTKGDEVYGHADKK</sequence>
<evidence type="ECO:0000256" key="3">
    <source>
        <dbReference type="ARBA" id="ARBA00022741"/>
    </source>
</evidence>
<dbReference type="OrthoDB" id="9804819at2"/>
<dbReference type="Proteomes" id="UP000269331">
    <property type="component" value="Chromosome"/>
</dbReference>
<feature type="domain" description="ABC transporter" evidence="5">
    <location>
        <begin position="3"/>
        <end position="229"/>
    </location>
</feature>
<evidence type="ECO:0000256" key="1">
    <source>
        <dbReference type="ARBA" id="ARBA00005417"/>
    </source>
</evidence>
<evidence type="ECO:0000313" key="7">
    <source>
        <dbReference type="Proteomes" id="UP000269331"/>
    </source>
</evidence>
<dbReference type="SMART" id="SM00382">
    <property type="entry name" value="AAA"/>
    <property type="match status" value="1"/>
</dbReference>
<dbReference type="KEGG" id="srq:SR187_5865"/>
<dbReference type="PANTHER" id="PTHR43335">
    <property type="entry name" value="ABC TRANSPORTER, ATP-BINDING PROTEIN"/>
    <property type="match status" value="1"/>
</dbReference>
<reference evidence="6 7" key="1">
    <citation type="journal article" date="2018" name="Genome Biol. Evol.">
        <title>Complete Genome Sequence of Streptococcus ruminantium sp. nov. GUT-187T (=DSM 104980T =JCM 31869T), the Type Strain of S. ruminantium, and Comparison with Genome Sequences of Streptococcus suis Strains.</title>
        <authorList>
            <person name="Tohya M."/>
            <person name="Sekizaki T."/>
            <person name="Miyoshi-Akiyama T."/>
        </authorList>
    </citation>
    <scope>NUCLEOTIDE SEQUENCE [LARGE SCALE GENOMIC DNA]</scope>
    <source>
        <strain evidence="6 7">GUT187T</strain>
    </source>
</reference>
<keyword evidence="4" id="KW-0067">ATP-binding</keyword>